<comment type="caution">
    <text evidence="2">The sequence shown here is derived from an EMBL/GenBank/DDBJ whole genome shotgun (WGS) entry which is preliminary data.</text>
</comment>
<keyword evidence="1" id="KW-0472">Membrane</keyword>
<gene>
    <name evidence="2" type="ORF">ECRASSUSDP1_LOCUS23072</name>
</gene>
<feature type="transmembrane region" description="Helical" evidence="1">
    <location>
        <begin position="92"/>
        <end position="112"/>
    </location>
</feature>
<reference evidence="2" key="1">
    <citation type="submission" date="2023-07" db="EMBL/GenBank/DDBJ databases">
        <authorList>
            <consortium name="AG Swart"/>
            <person name="Singh M."/>
            <person name="Singh A."/>
            <person name="Seah K."/>
            <person name="Emmerich C."/>
        </authorList>
    </citation>
    <scope>NUCLEOTIDE SEQUENCE</scope>
    <source>
        <strain evidence="2">DP1</strain>
    </source>
</reference>
<organism evidence="2 3">
    <name type="scientific">Euplotes crassus</name>
    <dbReference type="NCBI Taxonomy" id="5936"/>
    <lineage>
        <taxon>Eukaryota</taxon>
        <taxon>Sar</taxon>
        <taxon>Alveolata</taxon>
        <taxon>Ciliophora</taxon>
        <taxon>Intramacronucleata</taxon>
        <taxon>Spirotrichea</taxon>
        <taxon>Hypotrichia</taxon>
        <taxon>Euplotida</taxon>
        <taxon>Euplotidae</taxon>
        <taxon>Moneuplotes</taxon>
    </lineage>
</organism>
<name>A0AAD1XZ48_EUPCR</name>
<evidence type="ECO:0000256" key="1">
    <source>
        <dbReference type="SAM" id="Phobius"/>
    </source>
</evidence>
<evidence type="ECO:0000313" key="3">
    <source>
        <dbReference type="Proteomes" id="UP001295684"/>
    </source>
</evidence>
<proteinExistence type="predicted"/>
<evidence type="ECO:0000313" key="2">
    <source>
        <dbReference type="EMBL" id="CAI2381614.1"/>
    </source>
</evidence>
<sequence length="183" mass="21533">MSQDSKRFSQNEDEEDFDFQEDLKAQRISYGKGSIWSDFSNPMEQETLFYSKSLLAQSQVIVRSLLWKDDAPYFKFDFDDDIRRNEVLKSMITAGISTTVITIMDIRVLNMLKAVRKYSILQKLLLIQVMNSPFYIYFYTTINKSYLDLKKYLVLKYLVKDNEKVFTPDCEEAKIEASESNIL</sequence>
<keyword evidence="3" id="KW-1185">Reference proteome</keyword>
<dbReference type="EMBL" id="CAMPGE010023708">
    <property type="protein sequence ID" value="CAI2381614.1"/>
    <property type="molecule type" value="Genomic_DNA"/>
</dbReference>
<accession>A0AAD1XZ48</accession>
<keyword evidence="1" id="KW-1133">Transmembrane helix</keyword>
<keyword evidence="1" id="KW-0812">Transmembrane</keyword>
<dbReference type="Proteomes" id="UP001295684">
    <property type="component" value="Unassembled WGS sequence"/>
</dbReference>
<dbReference type="AlphaFoldDB" id="A0AAD1XZ48"/>
<protein>
    <submittedName>
        <fullName evidence="2">Uncharacterized protein</fullName>
    </submittedName>
</protein>
<feature type="transmembrane region" description="Helical" evidence="1">
    <location>
        <begin position="124"/>
        <end position="142"/>
    </location>
</feature>